<organism evidence="2 3">
    <name type="scientific">Legionella drozanskii LLAP-1</name>
    <dbReference type="NCBI Taxonomy" id="1212489"/>
    <lineage>
        <taxon>Bacteria</taxon>
        <taxon>Pseudomonadati</taxon>
        <taxon>Pseudomonadota</taxon>
        <taxon>Gammaproteobacteria</taxon>
        <taxon>Legionellales</taxon>
        <taxon>Legionellaceae</taxon>
        <taxon>Legionella</taxon>
    </lineage>
</organism>
<sequence>MKLKASHQQIALRTETIFLLMLGIAILSSFSLVYLLGHFTSQSSAALNLFTQGAQLLVYPKATERNTFLIVAVILPILILFATRYQSGFDKMVYSKYASIALPLLVAAFLFLPIYKSDFLKMIIFGKVFFMLHPTALLFICLSLATLWCFSIGNFQPLDLAPKTTASVTWVIFILAMLLQLLSWRIASINSVSYDPAWTNHADAAFYALSQVVAGKTLLVDLPSQYGLFPELIAPLFKWVGATVLNLSLFFATLQIISLLGLFFVLFKLVKNPLLLILGGISLLTLTFGTTIYFTGSHDQYFQYWPIRFFWPAFSVLVFYYFARKKTLLRAATVSLVSAIGAFWIMDTGLFIFLSFAAYLSARCIILCTSDKSNRLFHLKKYLIAISLHLLITAAVISVLLGGMWLKSHQPLQLHRQFEYQKLFYGLGFAMLPLPNQIHPWMSVLGIYLLGIIISLTAWFQNKKDSIRVDLILYLSLLGVGLFIYYEGRAHVTNLITVCWPALMVMLIATDCTIKRIREKTLAFTQMVIPIAAVSFLLLCNANFIAHVPNMFREMQYVFKTRHDVYFPYIVGELAFIKQHAESKQECLILAKRQSIYYAESGLASPINGPGIVETLLKSDEEHFKRELFKGQLDCVFLGLGESSPFLAIDAEKLTQVYKVSSVNAEHTMLYLTPKT</sequence>
<evidence type="ECO:0000313" key="3">
    <source>
        <dbReference type="Proteomes" id="UP000054736"/>
    </source>
</evidence>
<keyword evidence="1" id="KW-0472">Membrane</keyword>
<evidence type="ECO:0000256" key="1">
    <source>
        <dbReference type="SAM" id="Phobius"/>
    </source>
</evidence>
<dbReference type="EMBL" id="LNXY01000031">
    <property type="protein sequence ID" value="KTC84686.1"/>
    <property type="molecule type" value="Genomic_DNA"/>
</dbReference>
<keyword evidence="1" id="KW-0812">Transmembrane</keyword>
<dbReference type="Proteomes" id="UP000054736">
    <property type="component" value="Unassembled WGS sequence"/>
</dbReference>
<feature type="transmembrane region" description="Helical" evidence="1">
    <location>
        <begin position="274"/>
        <end position="296"/>
    </location>
</feature>
<feature type="transmembrane region" description="Helical" evidence="1">
    <location>
        <begin position="351"/>
        <end position="370"/>
    </location>
</feature>
<reference evidence="2 3" key="1">
    <citation type="submission" date="2015-11" db="EMBL/GenBank/DDBJ databases">
        <title>Genomic analysis of 38 Legionella species identifies large and diverse effector repertoires.</title>
        <authorList>
            <person name="Burstein D."/>
            <person name="Amaro F."/>
            <person name="Zusman T."/>
            <person name="Lifshitz Z."/>
            <person name="Cohen O."/>
            <person name="Gilbert J.A."/>
            <person name="Pupko T."/>
            <person name="Shuman H.A."/>
            <person name="Segal G."/>
        </authorList>
    </citation>
    <scope>NUCLEOTIDE SEQUENCE [LARGE SCALE GENOMIC DNA]</scope>
    <source>
        <strain evidence="2 3">ATCC 700990</strain>
    </source>
</reference>
<feature type="transmembrane region" description="Helical" evidence="1">
    <location>
        <begin position="441"/>
        <end position="460"/>
    </location>
</feature>
<keyword evidence="1" id="KW-1133">Transmembrane helix</keyword>
<evidence type="ECO:0008006" key="4">
    <source>
        <dbReference type="Google" id="ProtNLM"/>
    </source>
</evidence>
<feature type="transmembrane region" description="Helical" evidence="1">
    <location>
        <begin position="382"/>
        <end position="406"/>
    </location>
</feature>
<dbReference type="AlphaFoldDB" id="A0A0W0SN00"/>
<feature type="transmembrane region" description="Helical" evidence="1">
    <location>
        <begin position="167"/>
        <end position="187"/>
    </location>
</feature>
<feature type="transmembrane region" description="Helical" evidence="1">
    <location>
        <begin position="302"/>
        <end position="321"/>
    </location>
</feature>
<feature type="transmembrane region" description="Helical" evidence="1">
    <location>
        <begin position="328"/>
        <end position="345"/>
    </location>
</feature>
<feature type="transmembrane region" description="Helical" evidence="1">
    <location>
        <begin position="67"/>
        <end position="85"/>
    </location>
</feature>
<name>A0A0W0SN00_9GAMM</name>
<feature type="transmembrane region" description="Helical" evidence="1">
    <location>
        <begin position="244"/>
        <end position="267"/>
    </location>
</feature>
<feature type="transmembrane region" description="Helical" evidence="1">
    <location>
        <begin position="522"/>
        <end position="546"/>
    </location>
</feature>
<gene>
    <name evidence="2" type="ORF">Ldro_2850</name>
</gene>
<protein>
    <recommendedName>
        <fullName evidence="4">Glycosyltransferase RgtA/B/C/D-like domain-containing protein</fullName>
    </recommendedName>
</protein>
<feature type="transmembrane region" description="Helical" evidence="1">
    <location>
        <begin position="135"/>
        <end position="155"/>
    </location>
</feature>
<dbReference type="PATRIC" id="fig|1212489.4.peg.3004"/>
<feature type="transmembrane region" description="Helical" evidence="1">
    <location>
        <begin position="16"/>
        <end position="37"/>
    </location>
</feature>
<feature type="transmembrane region" description="Helical" evidence="1">
    <location>
        <begin position="492"/>
        <end position="510"/>
    </location>
</feature>
<dbReference type="STRING" id="1212489.Ldro_2850"/>
<proteinExistence type="predicted"/>
<accession>A0A0W0SN00</accession>
<keyword evidence="3" id="KW-1185">Reference proteome</keyword>
<feature type="transmembrane region" description="Helical" evidence="1">
    <location>
        <begin position="467"/>
        <end position="486"/>
    </location>
</feature>
<feature type="transmembrane region" description="Helical" evidence="1">
    <location>
        <begin position="97"/>
        <end position="115"/>
    </location>
</feature>
<evidence type="ECO:0000313" key="2">
    <source>
        <dbReference type="EMBL" id="KTC84686.1"/>
    </source>
</evidence>
<comment type="caution">
    <text evidence="2">The sequence shown here is derived from an EMBL/GenBank/DDBJ whole genome shotgun (WGS) entry which is preliminary data.</text>
</comment>